<evidence type="ECO:0000259" key="2">
    <source>
        <dbReference type="Pfam" id="PF17289"/>
    </source>
</evidence>
<feature type="domain" description="Terminase large subunit gp17-like C-terminal" evidence="2">
    <location>
        <begin position="315"/>
        <end position="457"/>
    </location>
</feature>
<dbReference type="RefSeq" id="WP_119883387.1">
    <property type="nucleotide sequence ID" value="NZ_CP032418.1"/>
</dbReference>
<evidence type="ECO:0000313" key="4">
    <source>
        <dbReference type="EMBL" id="AYC30013.1"/>
    </source>
</evidence>
<dbReference type="EMBL" id="CP032418">
    <property type="protein sequence ID" value="AYC30013.1"/>
    <property type="molecule type" value="Genomic_DNA"/>
</dbReference>
<dbReference type="InterPro" id="IPR035421">
    <property type="entry name" value="Terminase_6C"/>
</dbReference>
<dbReference type="KEGG" id="paek:D3873_09065"/>
<keyword evidence="5" id="KW-1185">Reference proteome</keyword>
<dbReference type="KEGG" id="paek:D3873_07010"/>
<evidence type="ECO:0000313" key="3">
    <source>
        <dbReference type="EMBL" id="AYC29649.1"/>
    </source>
</evidence>
<dbReference type="EMBL" id="CP032418">
    <property type="protein sequence ID" value="AYC29649.1"/>
    <property type="molecule type" value="Genomic_DNA"/>
</dbReference>
<dbReference type="Pfam" id="PF17289">
    <property type="entry name" value="Terminase_6C"/>
    <property type="match status" value="1"/>
</dbReference>
<proteinExistence type="predicted"/>
<protein>
    <submittedName>
        <fullName evidence="3">Terminase</fullName>
    </submittedName>
</protein>
<reference evidence="3" key="2">
    <citation type="submission" date="2018-09" db="EMBL/GenBank/DDBJ databases">
        <authorList>
            <person name="Parvin R."/>
            <person name="Begum J.A."/>
            <person name="Chowdhury E.H."/>
            <person name="Islam M.R."/>
            <person name="Harder T."/>
        </authorList>
    </citation>
    <scope>NUCLEOTIDE SEQUENCE</scope>
    <source>
        <strain evidence="3">K2R23-3</strain>
    </source>
</reference>
<gene>
    <name evidence="3" type="ORF">D3873_07010</name>
    <name evidence="4" type="ORF">D3873_09065</name>
</gene>
<dbReference type="InterPro" id="IPR006517">
    <property type="entry name" value="Phage_terminase_lsu-like_C"/>
</dbReference>
<name>A0A385YSA1_9BACL</name>
<evidence type="ECO:0000313" key="5">
    <source>
        <dbReference type="Proteomes" id="UP000265725"/>
    </source>
</evidence>
<evidence type="ECO:0000256" key="1">
    <source>
        <dbReference type="ARBA" id="ARBA00022612"/>
    </source>
</evidence>
<dbReference type="NCBIfam" id="TIGR01630">
    <property type="entry name" value="psiM2_ORF9"/>
    <property type="match status" value="1"/>
</dbReference>
<keyword evidence="1" id="KW-1188">Viral release from host cell</keyword>
<dbReference type="Proteomes" id="UP000265725">
    <property type="component" value="Chromosome"/>
</dbReference>
<dbReference type="OrthoDB" id="9771580at2"/>
<organism evidence="3 5">
    <name type="scientific">Paenisporosarcina cavernae</name>
    <dbReference type="NCBI Taxonomy" id="2320858"/>
    <lineage>
        <taxon>Bacteria</taxon>
        <taxon>Bacillati</taxon>
        <taxon>Bacillota</taxon>
        <taxon>Bacilli</taxon>
        <taxon>Bacillales</taxon>
        <taxon>Caryophanaceae</taxon>
        <taxon>Paenisporosarcina</taxon>
    </lineage>
</organism>
<dbReference type="AlphaFoldDB" id="A0A385YSA1"/>
<dbReference type="Gene3D" id="3.30.420.240">
    <property type="match status" value="1"/>
</dbReference>
<dbReference type="Pfam" id="PF03237">
    <property type="entry name" value="Terminase_6N"/>
    <property type="match status" value="1"/>
</dbReference>
<reference evidence="5" key="1">
    <citation type="submission" date="2018-09" db="EMBL/GenBank/DDBJ databases">
        <authorList>
            <person name="Zhu H."/>
        </authorList>
    </citation>
    <scope>NUCLEOTIDE SEQUENCE [LARGE SCALE GENOMIC DNA]</scope>
    <source>
        <strain evidence="5">K2R23-3</strain>
    </source>
</reference>
<accession>A0A385YSA1</accession>
<sequence>MKTSSLKLPSLDEVKKAIARRNYIDYVVYAHEGRYQIAPHTEFIGNIIQSAVDKKKRMRDGDIPTENQYIAINMPPRHSKSMTITETAPSYYLGHFPEDRVIEISYNDTFARKFGKKNKEKIRQYGNDIFGIEIAKDSSAHDEWTLSNNIGGMISRGVLSGITGQGADLMIIDDPIKNREEANSENHREKIWDEWIDSFSSRLHPGAIVILILTRWHEDDLQGRLLNPEYGQPLNWEVYNFPLEAEENDLLGRKIGEPLWPERYSYSFIAERKRYPASFNSLYQGRPTAHEGNMVKRDWWKKYDTLPVLQRMIISVDATFKDSDTSDYVSIQAWGKTGINAYLVDRDKRRMDFPTTLEAIKTMKKRYPKATGIFIEDKANGSAIISMLRKHLPGIIPVNPKGSKIARVSAVSDYIRSGNVWVPKNEPWTTEFIDEWSAFPRGKNDDDVDSGSQALNKLFYYNADVPEAHDPDNPTPKEIHESAVRTMTGGSPQINDFMDWD</sequence>